<keyword evidence="2" id="KW-1185">Reference proteome</keyword>
<gene>
    <name evidence="1" type="ORF">CLF_105864</name>
</gene>
<sequence length="398" mass="47065">MGPASVEDLYGTIVQKVHVADTMFVSKKPARSRMSRKLPKRIRRLLEKRSQPFFKKLTTGDTEDELAFRKMRNRCKSEIRQWNIRKQATILDLARKNRNVLFKYMRHRRRNKPSAFSLRDRNGEPTGDPKVVSEFYRDHYAEIGSEGIRCSTVIRRTFFRITRTDFQILYELMSDRSLRRTKDVILIERVQRAATKMVAGLKSMDYETRLVVLDLFSLEYRRLRGELILTYALFEQGLANRFFTIDPANTRRGHEMNRHKIGQFANSSHDNCRFHEMKYESVFSVVMETCKIYLALWCTFDALRYMLSYRQKLCGTAERISAYIRYLWLRFGASHFYKFSNVWPEAIRIVSICHMWSLPDNRKTTVPVTRKSLQSTQRTVLAILNLEVSTLMLHLAHP</sequence>
<evidence type="ECO:0000313" key="2">
    <source>
        <dbReference type="Proteomes" id="UP000008909"/>
    </source>
</evidence>
<proteinExistence type="predicted"/>
<dbReference type="AlphaFoldDB" id="G7YEC1"/>
<accession>G7YEC1</accession>
<reference evidence="1" key="1">
    <citation type="journal article" date="2011" name="Genome Biol.">
        <title>The draft genome of the carcinogenic human liver fluke Clonorchis sinensis.</title>
        <authorList>
            <person name="Wang X."/>
            <person name="Chen W."/>
            <person name="Huang Y."/>
            <person name="Sun J."/>
            <person name="Men J."/>
            <person name="Liu H."/>
            <person name="Luo F."/>
            <person name="Guo L."/>
            <person name="Lv X."/>
            <person name="Deng C."/>
            <person name="Zhou C."/>
            <person name="Fan Y."/>
            <person name="Li X."/>
            <person name="Huang L."/>
            <person name="Hu Y."/>
            <person name="Liang C."/>
            <person name="Hu X."/>
            <person name="Xu J."/>
            <person name="Yu X."/>
        </authorList>
    </citation>
    <scope>NUCLEOTIDE SEQUENCE [LARGE SCALE GENOMIC DNA]</scope>
    <source>
        <strain evidence="1">Henan</strain>
    </source>
</reference>
<reference key="2">
    <citation type="submission" date="2011-10" db="EMBL/GenBank/DDBJ databases">
        <title>The genome and transcriptome sequence of Clonorchis sinensis provide insights into the carcinogenic liver fluke.</title>
        <authorList>
            <person name="Wang X."/>
            <person name="Huang Y."/>
            <person name="Chen W."/>
            <person name="Liu H."/>
            <person name="Guo L."/>
            <person name="Chen Y."/>
            <person name="Luo F."/>
            <person name="Zhou W."/>
            <person name="Sun J."/>
            <person name="Mao Q."/>
            <person name="Liang P."/>
            <person name="Zhou C."/>
            <person name="Tian Y."/>
            <person name="Men J."/>
            <person name="Lv X."/>
            <person name="Huang L."/>
            <person name="Zhou J."/>
            <person name="Hu Y."/>
            <person name="Li R."/>
            <person name="Zhang F."/>
            <person name="Lei H."/>
            <person name="Li X."/>
            <person name="Hu X."/>
            <person name="Liang C."/>
            <person name="Xu J."/>
            <person name="Wu Z."/>
            <person name="Yu X."/>
        </authorList>
    </citation>
    <scope>NUCLEOTIDE SEQUENCE</scope>
    <source>
        <strain>Henan</strain>
    </source>
</reference>
<dbReference type="EMBL" id="DF143135">
    <property type="protein sequence ID" value="GAA51304.1"/>
    <property type="molecule type" value="Genomic_DNA"/>
</dbReference>
<dbReference type="Proteomes" id="UP000008909">
    <property type="component" value="Unassembled WGS sequence"/>
</dbReference>
<protein>
    <submittedName>
        <fullName evidence="1">Pol-related protein</fullName>
    </submittedName>
</protein>
<organism evidence="1 2">
    <name type="scientific">Clonorchis sinensis</name>
    <name type="common">Chinese liver fluke</name>
    <dbReference type="NCBI Taxonomy" id="79923"/>
    <lineage>
        <taxon>Eukaryota</taxon>
        <taxon>Metazoa</taxon>
        <taxon>Spiralia</taxon>
        <taxon>Lophotrochozoa</taxon>
        <taxon>Platyhelminthes</taxon>
        <taxon>Trematoda</taxon>
        <taxon>Digenea</taxon>
        <taxon>Opisthorchiida</taxon>
        <taxon>Opisthorchiata</taxon>
        <taxon>Opisthorchiidae</taxon>
        <taxon>Clonorchis</taxon>
    </lineage>
</organism>
<name>G7YEC1_CLOSI</name>
<evidence type="ECO:0000313" key="1">
    <source>
        <dbReference type="EMBL" id="GAA51304.1"/>
    </source>
</evidence>